<sequence length="89" mass="9522">MAADVVATLRQGQSARAAQVREGDNVPVVSELGEVVVEVCDDETKLAVATVERGEDLVNGEERPKASSGDGAEDLQCNDEGRHEELMRN</sequence>
<comment type="caution">
    <text evidence="2">The sequence shown here is derived from an EMBL/GenBank/DDBJ whole genome shotgun (WGS) entry which is preliminary data.</text>
</comment>
<dbReference type="AlphaFoldDB" id="A0A6G1BL94"/>
<evidence type="ECO:0000256" key="1">
    <source>
        <dbReference type="SAM" id="MobiDB-lite"/>
    </source>
</evidence>
<reference evidence="2 3" key="1">
    <citation type="submission" date="2019-11" db="EMBL/GenBank/DDBJ databases">
        <title>Whole genome sequence of Oryza granulata.</title>
        <authorList>
            <person name="Li W."/>
        </authorList>
    </citation>
    <scope>NUCLEOTIDE SEQUENCE [LARGE SCALE GENOMIC DNA]</scope>
    <source>
        <strain evidence="3">cv. Menghai</strain>
        <tissue evidence="2">Leaf</tissue>
    </source>
</reference>
<dbReference type="EMBL" id="SPHZ02000012">
    <property type="protein sequence ID" value="KAF0888729.1"/>
    <property type="molecule type" value="Genomic_DNA"/>
</dbReference>
<keyword evidence="3" id="KW-1185">Reference proteome</keyword>
<evidence type="ECO:0000313" key="3">
    <source>
        <dbReference type="Proteomes" id="UP000479710"/>
    </source>
</evidence>
<organism evidence="2 3">
    <name type="scientific">Oryza meyeriana var. granulata</name>
    <dbReference type="NCBI Taxonomy" id="110450"/>
    <lineage>
        <taxon>Eukaryota</taxon>
        <taxon>Viridiplantae</taxon>
        <taxon>Streptophyta</taxon>
        <taxon>Embryophyta</taxon>
        <taxon>Tracheophyta</taxon>
        <taxon>Spermatophyta</taxon>
        <taxon>Magnoliopsida</taxon>
        <taxon>Liliopsida</taxon>
        <taxon>Poales</taxon>
        <taxon>Poaceae</taxon>
        <taxon>BOP clade</taxon>
        <taxon>Oryzoideae</taxon>
        <taxon>Oryzeae</taxon>
        <taxon>Oryzinae</taxon>
        <taxon>Oryza</taxon>
        <taxon>Oryza meyeriana</taxon>
    </lineage>
</organism>
<gene>
    <name evidence="2" type="ORF">E2562_016769</name>
</gene>
<proteinExistence type="predicted"/>
<accession>A0A6G1BL94</accession>
<dbReference type="Proteomes" id="UP000479710">
    <property type="component" value="Unassembled WGS sequence"/>
</dbReference>
<feature type="region of interest" description="Disordered" evidence="1">
    <location>
        <begin position="55"/>
        <end position="89"/>
    </location>
</feature>
<protein>
    <submittedName>
        <fullName evidence="2">Uncharacterized protein</fullName>
    </submittedName>
</protein>
<name>A0A6G1BL94_9ORYZ</name>
<evidence type="ECO:0000313" key="2">
    <source>
        <dbReference type="EMBL" id="KAF0888729.1"/>
    </source>
</evidence>
<feature type="compositionally biased region" description="Basic and acidic residues" evidence="1">
    <location>
        <begin position="55"/>
        <end position="65"/>
    </location>
</feature>
<feature type="compositionally biased region" description="Basic and acidic residues" evidence="1">
    <location>
        <begin position="79"/>
        <end position="89"/>
    </location>
</feature>